<dbReference type="RefSeq" id="WP_045808229.1">
    <property type="nucleotide sequence ID" value="NZ_JZCR01000024.1"/>
</dbReference>
<dbReference type="GO" id="GO:0005886">
    <property type="term" value="C:plasma membrane"/>
    <property type="evidence" value="ECO:0007669"/>
    <property type="project" value="UniProtKB-SubCell"/>
</dbReference>
<dbReference type="PANTHER" id="PTHR34857:SF2">
    <property type="entry name" value="SLL0384 PROTEIN"/>
    <property type="match status" value="1"/>
</dbReference>
<evidence type="ECO:0000256" key="7">
    <source>
        <dbReference type="ARBA" id="ARBA00022989"/>
    </source>
</evidence>
<evidence type="ECO:0000313" key="11">
    <source>
        <dbReference type="Proteomes" id="UP000033491"/>
    </source>
</evidence>
<comment type="similarity">
    <text evidence="2 9">Belongs to the energy-coupling factor EcfT family.</text>
</comment>
<reference evidence="10 11" key="1">
    <citation type="submission" date="2015-03" db="EMBL/GenBank/DDBJ databases">
        <authorList>
            <person name="Zheng J."/>
            <person name="Ganezle M."/>
        </authorList>
    </citation>
    <scope>NUCLEOTIDE SEQUENCE [LARGE SCALE GENOMIC DNA]</scope>
    <source>
        <strain evidence="10 11">LP38</strain>
    </source>
</reference>
<keyword evidence="10" id="KW-0547">Nucleotide-binding</keyword>
<sequence length="266" mass="30362">MSKFIFGRYLPLNSVVHRLDPRNKLAISFCYIILVFLANSWLSYLILIALTLGAIKASHIKLGFFLRGIRPLIWLIIFTVLLQLLFSPAGGRVYWHWAFINVTQFGLINAGYIFIRFLLIIMMSTLLTLSTQPLDIATGLASLMTPLRWVRVPVDTLAMMLSIALRFVPTLMDEAQKIMNAQRARGVDFGEGGLIKQAKSLLPLMVPLFMSAFNRAEDLSTAMEARGYQDSEHRSHYRVLTWQRRDTVTWLIFGVGLALILISRRW</sequence>
<evidence type="ECO:0000256" key="8">
    <source>
        <dbReference type="ARBA" id="ARBA00023136"/>
    </source>
</evidence>
<keyword evidence="4 9" id="KW-0813">Transport</keyword>
<evidence type="ECO:0000256" key="5">
    <source>
        <dbReference type="ARBA" id="ARBA00022475"/>
    </source>
</evidence>
<dbReference type="PATRIC" id="fig|216463.3.peg.1591"/>
<evidence type="ECO:0000256" key="2">
    <source>
        <dbReference type="ARBA" id="ARBA00005660"/>
    </source>
</evidence>
<keyword evidence="5 9" id="KW-1003">Cell membrane</keyword>
<comment type="subunit">
    <text evidence="9">Forms a stable energy-coupling factor (ECF) transporter complex composed of 2 membrane-embedded substrate-binding proteins (S component), 2 ATP-binding proteins (A component) and 2 transmembrane proteins (T component).</text>
</comment>
<gene>
    <name evidence="9" type="primary">ecfT</name>
    <name evidence="10" type="ORF">VC81_11685</name>
</gene>
<organism evidence="10 11">
    <name type="scientific">Levilactobacillus spicheri</name>
    <dbReference type="NCBI Taxonomy" id="216463"/>
    <lineage>
        <taxon>Bacteria</taxon>
        <taxon>Bacillati</taxon>
        <taxon>Bacillota</taxon>
        <taxon>Bacilli</taxon>
        <taxon>Lactobacillales</taxon>
        <taxon>Lactobacillaceae</taxon>
        <taxon>Levilactobacillus</taxon>
    </lineage>
</organism>
<evidence type="ECO:0000256" key="9">
    <source>
        <dbReference type="HAMAP-Rule" id="MF_01461"/>
    </source>
</evidence>
<keyword evidence="6 9" id="KW-0812">Transmembrane</keyword>
<dbReference type="GO" id="GO:0022857">
    <property type="term" value="F:transmembrane transporter activity"/>
    <property type="evidence" value="ECO:0007669"/>
    <property type="project" value="UniProtKB-UniRule"/>
</dbReference>
<dbReference type="InterPro" id="IPR003339">
    <property type="entry name" value="ABC/ECF_trnsptr_transmembrane"/>
</dbReference>
<dbReference type="OrthoDB" id="8075495at2"/>
<evidence type="ECO:0000313" key="10">
    <source>
        <dbReference type="EMBL" id="KJW11874.1"/>
    </source>
</evidence>
<keyword evidence="7 9" id="KW-1133">Transmembrane helix</keyword>
<dbReference type="InterPro" id="IPR024919">
    <property type="entry name" value="EcfT"/>
</dbReference>
<evidence type="ECO:0000256" key="3">
    <source>
        <dbReference type="ARBA" id="ARBA00014042"/>
    </source>
</evidence>
<feature type="transmembrane region" description="Helical" evidence="9">
    <location>
        <begin position="72"/>
        <end position="95"/>
    </location>
</feature>
<dbReference type="GO" id="GO:0005524">
    <property type="term" value="F:ATP binding"/>
    <property type="evidence" value="ECO:0007669"/>
    <property type="project" value="UniProtKB-KW"/>
</dbReference>
<dbReference type="AlphaFoldDB" id="A0A0F3RQL1"/>
<feature type="transmembrane region" description="Helical" evidence="9">
    <location>
        <begin position="25"/>
        <end position="52"/>
    </location>
</feature>
<comment type="caution">
    <text evidence="10">The sequence shown here is derived from an EMBL/GenBank/DDBJ whole genome shotgun (WGS) entry which is preliminary data.</text>
</comment>
<evidence type="ECO:0000256" key="1">
    <source>
        <dbReference type="ARBA" id="ARBA00004651"/>
    </source>
</evidence>
<evidence type="ECO:0000256" key="4">
    <source>
        <dbReference type="ARBA" id="ARBA00022448"/>
    </source>
</evidence>
<dbReference type="EMBL" id="JZCR01000024">
    <property type="protein sequence ID" value="KJW11874.1"/>
    <property type="molecule type" value="Genomic_DNA"/>
</dbReference>
<proteinExistence type="inferred from homology"/>
<protein>
    <recommendedName>
        <fullName evidence="3 9">Energy-coupling factor transporter transmembrane protein EcfT</fullName>
        <shortName evidence="9">ECF transporter T component EcfT</shortName>
    </recommendedName>
</protein>
<name>A0A0F3RQL1_9LACO</name>
<dbReference type="HAMAP" id="MF_01461">
    <property type="entry name" value="EcfT"/>
    <property type="match status" value="1"/>
</dbReference>
<feature type="transmembrane region" description="Helical" evidence="9">
    <location>
        <begin position="107"/>
        <end position="129"/>
    </location>
</feature>
<dbReference type="Pfam" id="PF02361">
    <property type="entry name" value="CbiQ"/>
    <property type="match status" value="1"/>
</dbReference>
<keyword evidence="10" id="KW-0067">ATP-binding</keyword>
<keyword evidence="8 9" id="KW-0472">Membrane</keyword>
<dbReference type="InterPro" id="IPR051611">
    <property type="entry name" value="ECF_transporter_component"/>
</dbReference>
<comment type="function">
    <text evidence="9">Transmembrane (T) component of an energy-coupling factor (ECF) ABC-transporter complex. Unlike classic ABC transporters this ECF transporter provides the energy necessary to transport a number of different substrates.</text>
</comment>
<feature type="transmembrane region" description="Helical" evidence="9">
    <location>
        <begin position="247"/>
        <end position="263"/>
    </location>
</feature>
<dbReference type="CDD" id="cd16914">
    <property type="entry name" value="EcfT"/>
    <property type="match status" value="1"/>
</dbReference>
<dbReference type="Proteomes" id="UP000033491">
    <property type="component" value="Unassembled WGS sequence"/>
</dbReference>
<feature type="transmembrane region" description="Helical" evidence="9">
    <location>
        <begin position="149"/>
        <end position="168"/>
    </location>
</feature>
<accession>A0A0F3RQL1</accession>
<dbReference type="PANTHER" id="PTHR34857">
    <property type="entry name" value="SLL0384 PROTEIN"/>
    <property type="match status" value="1"/>
</dbReference>
<evidence type="ECO:0000256" key="6">
    <source>
        <dbReference type="ARBA" id="ARBA00022692"/>
    </source>
</evidence>
<comment type="subcellular location">
    <subcellularLocation>
        <location evidence="1 9">Cell membrane</location>
        <topology evidence="1 9">Multi-pass membrane protein</topology>
    </subcellularLocation>
</comment>
<dbReference type="STRING" id="216463.VC81_11685"/>